<dbReference type="AlphaFoldDB" id="A0A504YID4"/>
<keyword evidence="2" id="KW-1185">Reference proteome</keyword>
<reference evidence="1 2" key="1">
    <citation type="submission" date="2019-04" db="EMBL/GenBank/DDBJ databases">
        <title>Annotation for the trematode Fasciola gigantica.</title>
        <authorList>
            <person name="Choi Y.-J."/>
        </authorList>
    </citation>
    <scope>NUCLEOTIDE SEQUENCE [LARGE SCALE GENOMIC DNA]</scope>
    <source>
        <strain evidence="1">Uganda_cow_1</strain>
    </source>
</reference>
<dbReference type="EMBL" id="SUNJ01008729">
    <property type="protein sequence ID" value="TPP60994.1"/>
    <property type="molecule type" value="Genomic_DNA"/>
</dbReference>
<protein>
    <submittedName>
        <fullName evidence="1">Uncharacterized protein</fullName>
    </submittedName>
</protein>
<dbReference type="Proteomes" id="UP000316759">
    <property type="component" value="Unassembled WGS sequence"/>
</dbReference>
<gene>
    <name evidence="1" type="ORF">FGIG_05148</name>
</gene>
<accession>A0A504YID4</accession>
<organism evidence="1 2">
    <name type="scientific">Fasciola gigantica</name>
    <name type="common">Giant liver fluke</name>
    <dbReference type="NCBI Taxonomy" id="46835"/>
    <lineage>
        <taxon>Eukaryota</taxon>
        <taxon>Metazoa</taxon>
        <taxon>Spiralia</taxon>
        <taxon>Lophotrochozoa</taxon>
        <taxon>Platyhelminthes</taxon>
        <taxon>Trematoda</taxon>
        <taxon>Digenea</taxon>
        <taxon>Plagiorchiida</taxon>
        <taxon>Echinostomata</taxon>
        <taxon>Echinostomatoidea</taxon>
        <taxon>Fasciolidae</taxon>
        <taxon>Fasciola</taxon>
    </lineage>
</organism>
<dbReference type="Gene3D" id="1.20.58.60">
    <property type="match status" value="1"/>
</dbReference>
<name>A0A504YID4_FASGI</name>
<evidence type="ECO:0000313" key="1">
    <source>
        <dbReference type="EMBL" id="TPP60994.1"/>
    </source>
</evidence>
<evidence type="ECO:0000313" key="2">
    <source>
        <dbReference type="Proteomes" id="UP000316759"/>
    </source>
</evidence>
<proteinExistence type="predicted"/>
<comment type="caution">
    <text evidence="1">The sequence shown here is derived from an EMBL/GenBank/DDBJ whole genome shotgun (WGS) entry which is preliminary data.</text>
</comment>
<dbReference type="OrthoDB" id="6277549at2759"/>
<sequence>MQPSVSFQIQEWLCEKKEHLDEVDHTMSISHVTLEEKAAYRTFVGKKYAQLRQLESELDMHTQRIQQVFQDVVNAIVQRPKLSDRLKIKLSEITSDWDELRRRMRDRITCMVQMHRAIIFQDGCLRLDLWLKTFAEKLSLVEAMNLADTVELSCTPTVNGPTVAEPDGTALLTPCNSLHAVNVQLQTVNTQLEESKAKEKLLDELKTRIMDISAIGLLEF</sequence>
<dbReference type="SUPFAM" id="SSF46966">
    <property type="entry name" value="Spectrin repeat"/>
    <property type="match status" value="1"/>
</dbReference>